<evidence type="ECO:0000256" key="1">
    <source>
        <dbReference type="SAM" id="MobiDB-lite"/>
    </source>
</evidence>
<gene>
    <name evidence="3" type="ORF">METZ01_LOCUS293245</name>
</gene>
<protein>
    <submittedName>
        <fullName evidence="3">Uncharacterized protein</fullName>
    </submittedName>
</protein>
<sequence length="87" mass="9055">MANKRSNTPADKGNRISRRGFIGASVVGGATTVLAPAALAGSSEISDKNQPKSTPPSEQKMEREVGSSVPPKPAHTVRRAASDLMVQ</sequence>
<dbReference type="AlphaFoldDB" id="A0A382LZS9"/>
<feature type="transmembrane region" description="Helical" evidence="2">
    <location>
        <begin position="21"/>
        <end position="41"/>
    </location>
</feature>
<keyword evidence="2" id="KW-0812">Transmembrane</keyword>
<evidence type="ECO:0000313" key="3">
    <source>
        <dbReference type="EMBL" id="SVC40391.1"/>
    </source>
</evidence>
<feature type="non-terminal residue" evidence="3">
    <location>
        <position position="87"/>
    </location>
</feature>
<feature type="region of interest" description="Disordered" evidence="1">
    <location>
        <begin position="1"/>
        <end position="20"/>
    </location>
</feature>
<dbReference type="PROSITE" id="PS51318">
    <property type="entry name" value="TAT"/>
    <property type="match status" value="1"/>
</dbReference>
<proteinExistence type="predicted"/>
<keyword evidence="2" id="KW-1133">Transmembrane helix</keyword>
<evidence type="ECO:0000256" key="2">
    <source>
        <dbReference type="SAM" id="Phobius"/>
    </source>
</evidence>
<accession>A0A382LZS9</accession>
<dbReference type="EMBL" id="UINC01089357">
    <property type="protein sequence ID" value="SVC40391.1"/>
    <property type="molecule type" value="Genomic_DNA"/>
</dbReference>
<keyword evidence="2" id="KW-0472">Membrane</keyword>
<organism evidence="3">
    <name type="scientific">marine metagenome</name>
    <dbReference type="NCBI Taxonomy" id="408172"/>
    <lineage>
        <taxon>unclassified sequences</taxon>
        <taxon>metagenomes</taxon>
        <taxon>ecological metagenomes</taxon>
    </lineage>
</organism>
<dbReference type="InterPro" id="IPR006311">
    <property type="entry name" value="TAT_signal"/>
</dbReference>
<name>A0A382LZS9_9ZZZZ</name>
<reference evidence="3" key="1">
    <citation type="submission" date="2018-05" db="EMBL/GenBank/DDBJ databases">
        <authorList>
            <person name="Lanie J.A."/>
            <person name="Ng W.-L."/>
            <person name="Kazmierczak K.M."/>
            <person name="Andrzejewski T.M."/>
            <person name="Davidsen T.M."/>
            <person name="Wayne K.J."/>
            <person name="Tettelin H."/>
            <person name="Glass J.I."/>
            <person name="Rusch D."/>
            <person name="Podicherti R."/>
            <person name="Tsui H.-C.T."/>
            <person name="Winkler M.E."/>
        </authorList>
    </citation>
    <scope>NUCLEOTIDE SEQUENCE</scope>
</reference>
<feature type="region of interest" description="Disordered" evidence="1">
    <location>
        <begin position="39"/>
        <end position="87"/>
    </location>
</feature>